<dbReference type="GO" id="GO:0005829">
    <property type="term" value="C:cytosol"/>
    <property type="evidence" value="ECO:0007669"/>
    <property type="project" value="TreeGrafter"/>
</dbReference>
<dbReference type="InterPro" id="IPR055066">
    <property type="entry name" value="AASDHPPT_N"/>
</dbReference>
<proteinExistence type="inferred from homology"/>
<dbReference type="EMBL" id="MGFH01000209">
    <property type="protein sequence ID" value="OGM02373.1"/>
    <property type="molecule type" value="Genomic_DNA"/>
</dbReference>
<dbReference type="Pfam" id="PF22624">
    <property type="entry name" value="AASDHPPT_N"/>
    <property type="match status" value="1"/>
</dbReference>
<dbReference type="PANTHER" id="PTHR12215:SF10">
    <property type="entry name" value="L-AMINOADIPATE-SEMIALDEHYDE DEHYDROGENASE-PHOSPHOPANTETHEINYL TRANSFERASE"/>
    <property type="match status" value="1"/>
</dbReference>
<dbReference type="GO" id="GO:0019878">
    <property type="term" value="P:lysine biosynthetic process via aminoadipic acid"/>
    <property type="evidence" value="ECO:0007669"/>
    <property type="project" value="TreeGrafter"/>
</dbReference>
<dbReference type="Gene3D" id="3.90.470.20">
    <property type="entry name" value="4'-phosphopantetheinyl transferase domain"/>
    <property type="match status" value="2"/>
</dbReference>
<evidence type="ECO:0000313" key="5">
    <source>
        <dbReference type="EMBL" id="OGM02373.1"/>
    </source>
</evidence>
<accession>A0A1F7WHU1</accession>
<dbReference type="InterPro" id="IPR050559">
    <property type="entry name" value="P-Pant_transferase_sf"/>
</dbReference>
<dbReference type="InterPro" id="IPR008278">
    <property type="entry name" value="4-PPantetheinyl_Trfase_dom"/>
</dbReference>
<organism evidence="5 6">
    <name type="scientific">Candidatus Wallbacteria bacterium GWC2_49_35</name>
    <dbReference type="NCBI Taxonomy" id="1817813"/>
    <lineage>
        <taxon>Bacteria</taxon>
        <taxon>Candidatus Walliibacteriota</taxon>
    </lineage>
</organism>
<feature type="domain" description="4'-phosphopantetheinyl transferase N-terminal" evidence="4">
    <location>
        <begin position="4"/>
        <end position="83"/>
    </location>
</feature>
<sequence length="222" mass="24677">MSEAAAAIVSKERLEWSRKFRNESDFLLSMGSELLIRALIREKLGIENKDINFSKMLYGKPFLAGHENFHFNVSHSGDIVLCALADNDIGCDCEFINADNKIEDIKIVYTDNEYKTIQSLHGGDKILFCHKIWALKESYLKCAGIGLSEEPAAIETSFNDAGGSPSVYKNGRRLDFIMKMYDDIKGYAAALCIKKTSQPRAAAPEILPAKISFAGLDLLINT</sequence>
<dbReference type="PANTHER" id="PTHR12215">
    <property type="entry name" value="PHOSPHOPANTETHEINE TRANSFERASE"/>
    <property type="match status" value="1"/>
</dbReference>
<comment type="caution">
    <text evidence="5">The sequence shown here is derived from an EMBL/GenBank/DDBJ whole genome shotgun (WGS) entry which is preliminary data.</text>
</comment>
<dbReference type="GO" id="GO:0000287">
    <property type="term" value="F:magnesium ion binding"/>
    <property type="evidence" value="ECO:0007669"/>
    <property type="project" value="InterPro"/>
</dbReference>
<gene>
    <name evidence="5" type="ORF">A2008_12655</name>
</gene>
<dbReference type="GO" id="GO:0008897">
    <property type="term" value="F:holo-[acyl-carrier-protein] synthase activity"/>
    <property type="evidence" value="ECO:0007669"/>
    <property type="project" value="InterPro"/>
</dbReference>
<comment type="similarity">
    <text evidence="1">Belongs to the P-Pant transferase superfamily. Gsp/Sfp/HetI/AcpT family.</text>
</comment>
<evidence type="ECO:0000256" key="2">
    <source>
        <dbReference type="ARBA" id="ARBA00022679"/>
    </source>
</evidence>
<evidence type="ECO:0000256" key="1">
    <source>
        <dbReference type="ARBA" id="ARBA00010990"/>
    </source>
</evidence>
<reference evidence="5 6" key="1">
    <citation type="journal article" date="2016" name="Nat. Commun.">
        <title>Thousands of microbial genomes shed light on interconnected biogeochemical processes in an aquifer system.</title>
        <authorList>
            <person name="Anantharaman K."/>
            <person name="Brown C.T."/>
            <person name="Hug L.A."/>
            <person name="Sharon I."/>
            <person name="Castelle C.J."/>
            <person name="Probst A.J."/>
            <person name="Thomas B.C."/>
            <person name="Singh A."/>
            <person name="Wilkins M.J."/>
            <person name="Karaoz U."/>
            <person name="Brodie E.L."/>
            <person name="Williams K.H."/>
            <person name="Hubbard S.S."/>
            <person name="Banfield J.F."/>
        </authorList>
    </citation>
    <scope>NUCLEOTIDE SEQUENCE [LARGE SCALE GENOMIC DNA]</scope>
</reference>
<dbReference type="SUPFAM" id="SSF56214">
    <property type="entry name" value="4'-phosphopantetheinyl transferase"/>
    <property type="match status" value="2"/>
</dbReference>
<evidence type="ECO:0000259" key="3">
    <source>
        <dbReference type="Pfam" id="PF01648"/>
    </source>
</evidence>
<name>A0A1F7WHU1_9BACT</name>
<dbReference type="AlphaFoldDB" id="A0A1F7WHU1"/>
<dbReference type="Proteomes" id="UP000178735">
    <property type="component" value="Unassembled WGS sequence"/>
</dbReference>
<feature type="domain" description="4'-phosphopantetheinyl transferase" evidence="3">
    <location>
        <begin position="89"/>
        <end position="192"/>
    </location>
</feature>
<evidence type="ECO:0000259" key="4">
    <source>
        <dbReference type="Pfam" id="PF22624"/>
    </source>
</evidence>
<dbReference type="Pfam" id="PF01648">
    <property type="entry name" value="ACPS"/>
    <property type="match status" value="1"/>
</dbReference>
<dbReference type="InterPro" id="IPR037143">
    <property type="entry name" value="4-PPantetheinyl_Trfase_dom_sf"/>
</dbReference>
<evidence type="ECO:0000313" key="6">
    <source>
        <dbReference type="Proteomes" id="UP000178735"/>
    </source>
</evidence>
<protein>
    <submittedName>
        <fullName evidence="5">Uncharacterized protein</fullName>
    </submittedName>
</protein>
<dbReference type="STRING" id="1817813.A2008_12655"/>
<keyword evidence="2" id="KW-0808">Transferase</keyword>